<dbReference type="InterPro" id="IPR012337">
    <property type="entry name" value="RNaseH-like_sf"/>
</dbReference>
<evidence type="ECO:0000256" key="4">
    <source>
        <dbReference type="ARBA" id="ARBA00022695"/>
    </source>
</evidence>
<dbReference type="EMBL" id="JBICCN010000335">
    <property type="protein sequence ID" value="KAL3076483.1"/>
    <property type="molecule type" value="Genomic_DNA"/>
</dbReference>
<dbReference type="GO" id="GO:0003887">
    <property type="term" value="F:DNA-directed DNA polymerase activity"/>
    <property type="evidence" value="ECO:0007669"/>
    <property type="project" value="UniProtKB-KW"/>
</dbReference>
<evidence type="ECO:0000259" key="9">
    <source>
        <dbReference type="Pfam" id="PF03175"/>
    </source>
</evidence>
<dbReference type="Pfam" id="PF03175">
    <property type="entry name" value="DNA_pol_B_2"/>
    <property type="match status" value="1"/>
</dbReference>
<dbReference type="InterPro" id="IPR004868">
    <property type="entry name" value="DNA-dir_DNA_pol_B_mt/vir"/>
</dbReference>
<evidence type="ECO:0000256" key="2">
    <source>
        <dbReference type="ARBA" id="ARBA00012417"/>
    </source>
</evidence>
<keyword evidence="12" id="KW-1185">Reference proteome</keyword>
<evidence type="ECO:0000313" key="12">
    <source>
        <dbReference type="Proteomes" id="UP001620645"/>
    </source>
</evidence>
<comment type="caution">
    <text evidence="11">The sequence shown here is derived from an EMBL/GenBank/DDBJ whole genome shotgun (WGS) entry which is preliminary data.</text>
</comment>
<keyword evidence="5" id="KW-0235">DNA replication</keyword>
<proteinExistence type="inferred from homology"/>
<gene>
    <name evidence="10" type="ORF">niasHS_011804</name>
    <name evidence="11" type="ORF">niasHS_011807</name>
</gene>
<evidence type="ECO:0000256" key="7">
    <source>
        <dbReference type="ARBA" id="ARBA00023125"/>
    </source>
</evidence>
<dbReference type="EMBL" id="JBICCN010000335">
    <property type="protein sequence ID" value="KAL3076486.1"/>
    <property type="molecule type" value="Genomic_DNA"/>
</dbReference>
<evidence type="ECO:0000313" key="11">
    <source>
        <dbReference type="EMBL" id="KAL3076486.1"/>
    </source>
</evidence>
<evidence type="ECO:0000256" key="8">
    <source>
        <dbReference type="ARBA" id="ARBA00049244"/>
    </source>
</evidence>
<evidence type="ECO:0000256" key="5">
    <source>
        <dbReference type="ARBA" id="ARBA00022705"/>
    </source>
</evidence>
<dbReference type="Proteomes" id="UP001620645">
    <property type="component" value="Unassembled WGS sequence"/>
</dbReference>
<comment type="similarity">
    <text evidence="1">Belongs to the DNA polymerase type-B family.</text>
</comment>
<comment type="catalytic activity">
    <reaction evidence="8">
        <text>DNA(n) + a 2'-deoxyribonucleoside 5'-triphosphate = DNA(n+1) + diphosphate</text>
        <dbReference type="Rhea" id="RHEA:22508"/>
        <dbReference type="Rhea" id="RHEA-COMP:17339"/>
        <dbReference type="Rhea" id="RHEA-COMP:17340"/>
        <dbReference type="ChEBI" id="CHEBI:33019"/>
        <dbReference type="ChEBI" id="CHEBI:61560"/>
        <dbReference type="ChEBI" id="CHEBI:173112"/>
        <dbReference type="EC" id="2.7.7.7"/>
    </reaction>
</comment>
<accession>A0ABD2IBH2</accession>
<reference evidence="11 12" key="1">
    <citation type="submission" date="2024-10" db="EMBL/GenBank/DDBJ databases">
        <authorList>
            <person name="Kim D."/>
        </authorList>
    </citation>
    <scope>NUCLEOTIDE SEQUENCE [LARGE SCALE GENOMIC DNA]</scope>
    <source>
        <strain evidence="11">Taebaek</strain>
    </source>
</reference>
<feature type="domain" description="DNA-directed DNA polymerase family B mitochondria/virus" evidence="9">
    <location>
        <begin position="217"/>
        <end position="286"/>
    </location>
</feature>
<keyword evidence="7" id="KW-0238">DNA-binding</keyword>
<dbReference type="EC" id="2.7.7.7" evidence="2"/>
<dbReference type="PANTHER" id="PTHR33568">
    <property type="entry name" value="DNA POLYMERASE"/>
    <property type="match status" value="1"/>
</dbReference>
<name>A0ABD2IBH2_HETSC</name>
<evidence type="ECO:0000256" key="1">
    <source>
        <dbReference type="ARBA" id="ARBA00005755"/>
    </source>
</evidence>
<keyword evidence="6" id="KW-0239">DNA-directed DNA polymerase</keyword>
<dbReference type="SUPFAM" id="SSF53098">
    <property type="entry name" value="Ribonuclease H-like"/>
    <property type="match status" value="1"/>
</dbReference>
<evidence type="ECO:0000256" key="6">
    <source>
        <dbReference type="ARBA" id="ARBA00022932"/>
    </source>
</evidence>
<dbReference type="AlphaFoldDB" id="A0ABD2IBH2"/>
<sequence length="325" mass="37728">MKTEKKKTELTIELMEKAGISMDSKSFGIQHLEAVQKFWDKEFPDTFRIVAFDMFYNPECFEAHKKAACKEYKKCENLPPKTAMFHQKNSSETAESLQNCAYDLETTVEGGEHRPNLVSAALTCSICAGEKRKCEICEEPKKITWSVADGFDPMSEFVVWIMGFRRFETIAFAHYAGRFDSHFVLSELTKKEIATELMMADLKIYQIKAGRVNFRDFWMFREQLKIYCENDVEILMQSILKFRQLFLEITGDFDAMKDSVTIAGVVMKIFRAKFLKDRHIPIMPEGGYEKAENQSKIAVRYFEWLAQRKGVSGMRVMEEKWNLAG</sequence>
<keyword evidence="4" id="KW-0548">Nucleotidyltransferase</keyword>
<dbReference type="GO" id="GO:0003677">
    <property type="term" value="F:DNA binding"/>
    <property type="evidence" value="ECO:0007669"/>
    <property type="project" value="UniProtKB-KW"/>
</dbReference>
<keyword evidence="3" id="KW-0808">Transferase</keyword>
<dbReference type="GO" id="GO:0006260">
    <property type="term" value="P:DNA replication"/>
    <property type="evidence" value="ECO:0007669"/>
    <property type="project" value="UniProtKB-KW"/>
</dbReference>
<dbReference type="PANTHER" id="PTHR33568:SF3">
    <property type="entry name" value="DNA-DIRECTED DNA POLYMERASE"/>
    <property type="match status" value="1"/>
</dbReference>
<evidence type="ECO:0000256" key="3">
    <source>
        <dbReference type="ARBA" id="ARBA00022679"/>
    </source>
</evidence>
<organism evidence="11 12">
    <name type="scientific">Heterodera schachtii</name>
    <name type="common">Sugarbeet cyst nematode worm</name>
    <name type="synonym">Tylenchus schachtii</name>
    <dbReference type="NCBI Taxonomy" id="97005"/>
    <lineage>
        <taxon>Eukaryota</taxon>
        <taxon>Metazoa</taxon>
        <taxon>Ecdysozoa</taxon>
        <taxon>Nematoda</taxon>
        <taxon>Chromadorea</taxon>
        <taxon>Rhabditida</taxon>
        <taxon>Tylenchina</taxon>
        <taxon>Tylenchomorpha</taxon>
        <taxon>Tylenchoidea</taxon>
        <taxon>Heteroderidae</taxon>
        <taxon>Heteroderinae</taxon>
        <taxon>Heterodera</taxon>
    </lineage>
</organism>
<evidence type="ECO:0000313" key="10">
    <source>
        <dbReference type="EMBL" id="KAL3076483.1"/>
    </source>
</evidence>
<protein>
    <recommendedName>
        <fullName evidence="2">DNA-directed DNA polymerase</fullName>
        <ecNumber evidence="2">2.7.7.7</ecNumber>
    </recommendedName>
</protein>